<keyword evidence="2" id="KW-1185">Reference proteome</keyword>
<evidence type="ECO:0000313" key="2">
    <source>
        <dbReference type="Proteomes" id="UP000578112"/>
    </source>
</evidence>
<evidence type="ECO:0000313" key="1">
    <source>
        <dbReference type="EMBL" id="MBB4765682.1"/>
    </source>
</evidence>
<dbReference type="RefSeq" id="WP_184996705.1">
    <property type="nucleotide sequence ID" value="NZ_BOMK01000080.1"/>
</dbReference>
<dbReference type="Proteomes" id="UP000578112">
    <property type="component" value="Unassembled WGS sequence"/>
</dbReference>
<protein>
    <submittedName>
        <fullName evidence="1">Uncharacterized protein YukE</fullName>
    </submittedName>
</protein>
<proteinExistence type="predicted"/>
<organism evidence="1 2">
    <name type="scientific">Actinoplanes digitatis</name>
    <dbReference type="NCBI Taxonomy" id="1868"/>
    <lineage>
        <taxon>Bacteria</taxon>
        <taxon>Bacillati</taxon>
        <taxon>Actinomycetota</taxon>
        <taxon>Actinomycetes</taxon>
        <taxon>Micromonosporales</taxon>
        <taxon>Micromonosporaceae</taxon>
        <taxon>Actinoplanes</taxon>
    </lineage>
</organism>
<name>A0A7W7MTE1_9ACTN</name>
<sequence length="110" mass="11870">MSFGVEPADLRVFATTLQQAYSDADAAKAYVHAHGSFSFHETGIIGVLSGAHSEWVGKLDEMLNHLQALTDSSSRALNEIATQYEASDEDSAARVDATYPVALRPSVNRD</sequence>
<dbReference type="AlphaFoldDB" id="A0A7W7MTE1"/>
<gene>
    <name evidence="1" type="ORF">BJ971_006238</name>
</gene>
<reference evidence="1 2" key="1">
    <citation type="submission" date="2020-08" db="EMBL/GenBank/DDBJ databases">
        <title>Sequencing the genomes of 1000 actinobacteria strains.</title>
        <authorList>
            <person name="Klenk H.-P."/>
        </authorList>
    </citation>
    <scope>NUCLEOTIDE SEQUENCE [LARGE SCALE GENOMIC DNA]</scope>
    <source>
        <strain evidence="1 2">DSM 43149</strain>
    </source>
</reference>
<accession>A0A7W7MTE1</accession>
<comment type="caution">
    <text evidence="1">The sequence shown here is derived from an EMBL/GenBank/DDBJ whole genome shotgun (WGS) entry which is preliminary data.</text>
</comment>
<dbReference type="EMBL" id="JACHNH010000001">
    <property type="protein sequence ID" value="MBB4765682.1"/>
    <property type="molecule type" value="Genomic_DNA"/>
</dbReference>